<organism evidence="13">
    <name type="scientific">Thrips palmi</name>
    <name type="common">Melon thrips</name>
    <dbReference type="NCBI Taxonomy" id="161013"/>
    <lineage>
        <taxon>Eukaryota</taxon>
        <taxon>Metazoa</taxon>
        <taxon>Ecdysozoa</taxon>
        <taxon>Arthropoda</taxon>
        <taxon>Hexapoda</taxon>
        <taxon>Insecta</taxon>
        <taxon>Pterygota</taxon>
        <taxon>Neoptera</taxon>
        <taxon>Paraneoptera</taxon>
        <taxon>Thysanoptera</taxon>
        <taxon>Terebrantia</taxon>
        <taxon>Thripoidea</taxon>
        <taxon>Thripidae</taxon>
        <taxon>Thrips</taxon>
    </lineage>
</organism>
<keyword evidence="8" id="KW-0072">Autophagy</keyword>
<evidence type="ECO:0000256" key="2">
    <source>
        <dbReference type="ARBA" id="ARBA00022553"/>
    </source>
</evidence>
<dbReference type="InterPro" id="IPR047326">
    <property type="entry name" value="RUN_PLEKHM1"/>
</dbReference>
<feature type="region of interest" description="Disordered" evidence="9">
    <location>
        <begin position="354"/>
        <end position="373"/>
    </location>
</feature>
<dbReference type="PANTHER" id="PTHR12326">
    <property type="entry name" value="PLECKSTRIN HOMOLOGY DOMAIN CONTAINING PROTEIN"/>
    <property type="match status" value="1"/>
</dbReference>
<dbReference type="GO" id="GO:0006914">
    <property type="term" value="P:autophagy"/>
    <property type="evidence" value="ECO:0007669"/>
    <property type="project" value="UniProtKB-KW"/>
</dbReference>
<keyword evidence="2" id="KW-0597">Phosphoprotein</keyword>
<evidence type="ECO:0000256" key="9">
    <source>
        <dbReference type="SAM" id="MobiDB-lite"/>
    </source>
</evidence>
<evidence type="ECO:0000259" key="11">
    <source>
        <dbReference type="PROSITE" id="PS50826"/>
    </source>
</evidence>
<gene>
    <name evidence="13" type="primary">LOC117651612</name>
</gene>
<sequence length="705" mass="78984">MSQLLRSMRSSLGGRDLAIKNTLVAKLSSCVKDLLVEQADPDSNDDNSSEAVSSLCTALEAIFIHGLKESFIQRVSQAVMSDLDARPDPNFWGPLLEVSHRDVIDEVMKLSLVQTDVGRSRAWLRLALNEGVLSRYLEAMRSDGQRALSHYYRKGALLRDVENLELVQRFLEGIESFPFNLPVNSSLLDVWTLQPLLQAGLWTPPIRPSASKDAVAVATDVAQILEREEQDSLNSDAVSVASFASHNSFVHSPMMALNEEEALKIILGTPVNETPIAAKLRAEESNAEKGDTNDTKLPPEKSIDPASCEESKPESTEPTTEGEQRKEKESEDEGNASMGNSIIGRLGWSSSFEETMSDSGVNQEEANKEKVSKVHSKKKLESYHSLIESYNTASSSGNNLPDLNDFLSKFEPNSFSSPFASLAQETDLSYPQDLGFEIIDTTPATCEPQFGNLLKQLTKLPHELGLDAQQYTCFGCAQPIGFTFGAPRLCGLTGHYFCDDCTVLSGDEWIVPARVLLNWDYKRYTVSKRAASFLSEIQHHPLLDLKSLNPFLYLTVDEVSELQKLRNQLNLLRAYLFTCREPVIEELQKMVWPREYLYEHVHLYSVSDLLQIPSGILAQHLKHVITFARNHVYNCRLCSQKGFFCEVCDNPKIIYPFDTENTYRCKGCSAVFHATCLKENLPCPKCERRKRRIEDSTTADKCIEV</sequence>
<dbReference type="CDD" id="cd15489">
    <property type="entry name" value="PHD_SF"/>
    <property type="match status" value="1"/>
</dbReference>
<evidence type="ECO:0000256" key="5">
    <source>
        <dbReference type="ARBA" id="ARBA00022753"/>
    </source>
</evidence>
<dbReference type="CDD" id="cd17679">
    <property type="entry name" value="RUN_PLEKHM1"/>
    <property type="match status" value="1"/>
</dbReference>
<evidence type="ECO:0000256" key="7">
    <source>
        <dbReference type="ARBA" id="ARBA00022833"/>
    </source>
</evidence>
<dbReference type="KEGG" id="tpal:117651612"/>
<dbReference type="InterPro" id="IPR004012">
    <property type="entry name" value="Run_dom"/>
</dbReference>
<evidence type="ECO:0000256" key="1">
    <source>
        <dbReference type="ARBA" id="ARBA00004603"/>
    </source>
</evidence>
<evidence type="ECO:0000256" key="4">
    <source>
        <dbReference type="ARBA" id="ARBA00022737"/>
    </source>
</evidence>
<dbReference type="InterPro" id="IPR002219">
    <property type="entry name" value="PKC_DAG/PE"/>
</dbReference>
<dbReference type="InterPro" id="IPR037213">
    <property type="entry name" value="Run_dom_sf"/>
</dbReference>
<keyword evidence="3" id="KW-0479">Metal-binding</keyword>
<dbReference type="GO" id="GO:0008270">
    <property type="term" value="F:zinc ion binding"/>
    <property type="evidence" value="ECO:0007669"/>
    <property type="project" value="UniProtKB-KW"/>
</dbReference>
<evidence type="ECO:0000313" key="12">
    <source>
        <dbReference type="Proteomes" id="UP000515158"/>
    </source>
</evidence>
<dbReference type="Proteomes" id="UP000515158">
    <property type="component" value="Unplaced"/>
</dbReference>
<dbReference type="RefSeq" id="XP_034251664.1">
    <property type="nucleotide sequence ID" value="XM_034395773.1"/>
</dbReference>
<dbReference type="AlphaFoldDB" id="A0A6P9A382"/>
<dbReference type="Pfam" id="PF13901">
    <property type="entry name" value="RH_dom"/>
    <property type="match status" value="1"/>
</dbReference>
<dbReference type="CTD" id="9842"/>
<name>A0A6P9A382_THRPL</name>
<evidence type="ECO:0000256" key="3">
    <source>
        <dbReference type="ARBA" id="ARBA00022723"/>
    </source>
</evidence>
<evidence type="ECO:0000313" key="13">
    <source>
        <dbReference type="RefSeq" id="XP_034251664.1"/>
    </source>
</evidence>
<keyword evidence="6" id="KW-0863">Zinc-finger</keyword>
<comment type="subcellular location">
    <subcellularLocation>
        <location evidence="1">Late endosome</location>
    </subcellularLocation>
</comment>
<evidence type="ECO:0000259" key="10">
    <source>
        <dbReference type="PROSITE" id="PS50081"/>
    </source>
</evidence>
<dbReference type="PROSITE" id="PS50826">
    <property type="entry name" value="RUN"/>
    <property type="match status" value="1"/>
</dbReference>
<evidence type="ECO:0000256" key="6">
    <source>
        <dbReference type="ARBA" id="ARBA00022771"/>
    </source>
</evidence>
<dbReference type="PANTHER" id="PTHR12326:SF12">
    <property type="entry name" value="PLECKSTRIN HOMOLOGY AND RUN DOMAIN CONTAINING M1"/>
    <property type="match status" value="1"/>
</dbReference>
<evidence type="ECO:0000256" key="8">
    <source>
        <dbReference type="ARBA" id="ARBA00023006"/>
    </source>
</evidence>
<feature type="compositionally biased region" description="Polar residues" evidence="9">
    <location>
        <begin position="354"/>
        <end position="364"/>
    </location>
</feature>
<dbReference type="InterPro" id="IPR025258">
    <property type="entry name" value="RH_dom"/>
</dbReference>
<dbReference type="GO" id="GO:0005770">
    <property type="term" value="C:late endosome"/>
    <property type="evidence" value="ECO:0007669"/>
    <property type="project" value="UniProtKB-SubCell"/>
</dbReference>
<keyword evidence="7" id="KW-0862">Zinc</keyword>
<reference evidence="13" key="1">
    <citation type="submission" date="2025-08" db="UniProtKB">
        <authorList>
            <consortium name="RefSeq"/>
        </authorList>
    </citation>
    <scope>IDENTIFICATION</scope>
    <source>
        <tissue evidence="13">Total insect</tissue>
    </source>
</reference>
<feature type="region of interest" description="Disordered" evidence="9">
    <location>
        <begin position="281"/>
        <end position="343"/>
    </location>
</feature>
<dbReference type="SMART" id="SM01175">
    <property type="entry name" value="DUF4206"/>
    <property type="match status" value="1"/>
</dbReference>
<keyword evidence="4" id="KW-0677">Repeat</keyword>
<dbReference type="InterPro" id="IPR051366">
    <property type="entry name" value="DEF8"/>
</dbReference>
<dbReference type="PROSITE" id="PS50081">
    <property type="entry name" value="ZF_DAG_PE_2"/>
    <property type="match status" value="1"/>
</dbReference>
<dbReference type="InParanoid" id="A0A6P9A382"/>
<dbReference type="SMART" id="SM00593">
    <property type="entry name" value="RUN"/>
    <property type="match status" value="1"/>
</dbReference>
<accession>A0A6P9A382</accession>
<dbReference type="SUPFAM" id="SSF140741">
    <property type="entry name" value="RUN domain-like"/>
    <property type="match status" value="1"/>
</dbReference>
<feature type="domain" description="Phorbol-ester/DAG-type" evidence="10">
    <location>
        <begin position="630"/>
        <end position="683"/>
    </location>
</feature>
<keyword evidence="12" id="KW-1185">Reference proteome</keyword>
<dbReference type="FunCoup" id="A0A6P9A382">
    <property type="interactions" value="1388"/>
</dbReference>
<dbReference type="Gene3D" id="1.20.58.900">
    <property type="match status" value="1"/>
</dbReference>
<proteinExistence type="predicted"/>
<dbReference type="Pfam" id="PF02759">
    <property type="entry name" value="RUN"/>
    <property type="match status" value="1"/>
</dbReference>
<feature type="compositionally biased region" description="Basic and acidic residues" evidence="9">
    <location>
        <begin position="281"/>
        <end position="315"/>
    </location>
</feature>
<protein>
    <submittedName>
        <fullName evidence="13">RUN and FYVE domain-containing protein 2 isoform X1</fullName>
    </submittedName>
</protein>
<feature type="domain" description="RUN" evidence="11">
    <location>
        <begin position="46"/>
        <end position="186"/>
    </location>
</feature>
<dbReference type="OrthoDB" id="62364at2759"/>
<dbReference type="GeneID" id="117651612"/>
<keyword evidence="5" id="KW-0967">Endosome</keyword>